<dbReference type="InterPro" id="IPR020084">
    <property type="entry name" value="NUDIX_hydrolase_CS"/>
</dbReference>
<dbReference type="AlphaFoldDB" id="A0A2N5CN21"/>
<dbReference type="OrthoDB" id="9761969at2"/>
<feature type="domain" description="Nudix hydrolase" evidence="6">
    <location>
        <begin position="194"/>
        <end position="342"/>
    </location>
</feature>
<name>A0A2N5CN21_9CAUL</name>
<dbReference type="NCBIfam" id="TIGR00125">
    <property type="entry name" value="cyt_tran_rel"/>
    <property type="match status" value="1"/>
</dbReference>
<evidence type="ECO:0000259" key="6">
    <source>
        <dbReference type="PROSITE" id="PS51462"/>
    </source>
</evidence>
<dbReference type="PANTHER" id="PTHR21342">
    <property type="entry name" value="PHOSPHOPANTETHEINE ADENYLYLTRANSFERASE"/>
    <property type="match status" value="1"/>
</dbReference>
<dbReference type="InterPro" id="IPR014729">
    <property type="entry name" value="Rossmann-like_a/b/a_fold"/>
</dbReference>
<dbReference type="EMBL" id="PJRQ01000044">
    <property type="protein sequence ID" value="PLR07840.1"/>
    <property type="molecule type" value="Genomic_DNA"/>
</dbReference>
<evidence type="ECO:0000256" key="4">
    <source>
        <dbReference type="ARBA" id="ARBA00022801"/>
    </source>
</evidence>
<keyword evidence="4 5" id="KW-0378">Hydrolase</keyword>
<evidence type="ECO:0000256" key="3">
    <source>
        <dbReference type="ARBA" id="ARBA00022695"/>
    </source>
</evidence>
<dbReference type="EC" id="3.6.1.-" evidence="8"/>
<dbReference type="InterPro" id="IPR020476">
    <property type="entry name" value="Nudix_hydrolase"/>
</dbReference>
<dbReference type="PROSITE" id="PS51462">
    <property type="entry name" value="NUDIX"/>
    <property type="match status" value="1"/>
</dbReference>
<dbReference type="Proteomes" id="UP000234483">
    <property type="component" value="Unassembled WGS sequence"/>
</dbReference>
<gene>
    <name evidence="7" type="ORF">C1707_10200</name>
    <name evidence="8" type="ORF">CFHF_21675</name>
</gene>
<evidence type="ECO:0000256" key="1">
    <source>
        <dbReference type="ARBA" id="ARBA00001946"/>
    </source>
</evidence>
<dbReference type="RefSeq" id="WP_101715007.1">
    <property type="nucleotide sequence ID" value="NZ_CP026100.1"/>
</dbReference>
<sequence>MRFDYLVLIGRFQPFHNGHAAVLRHALRLARKVIVLTGSAGQPRTVRNPFNAAERAVMIRAAAGEDAARLIVEPLRDRLYGETLWVGDVQRIVAEAVARDGAGEEAKVGLIGRNKDDSTAAYLAAFPQWELVDVQHAEVLSATELRDWLLTGEAGGLRLVEANVPGPVFEMLTAFRDGSPAYAQLARELAFIKTYRQAWAAAPYAPTFVTADAVVVHSGHVLLVRRRAEPGRGLWALPGGFVNQGETVQEAAIRELQEETRVKIPPAVLRGSIRASRVFDHPDRSLRGRTITHAFHFDFPAGALPRVKGSDDAEQARWVPVSEALLMEEQFFEDHFHILEHFVGA</sequence>
<dbReference type="KEGG" id="cfh:C1707_10200"/>
<dbReference type="GO" id="GO:0016787">
    <property type="term" value="F:hydrolase activity"/>
    <property type="evidence" value="ECO:0007669"/>
    <property type="project" value="UniProtKB-KW"/>
</dbReference>
<dbReference type="NCBIfam" id="NF003788">
    <property type="entry name" value="PRK05379.1-5"/>
    <property type="match status" value="1"/>
</dbReference>
<dbReference type="Proteomes" id="UP000281192">
    <property type="component" value="Chromosome"/>
</dbReference>
<dbReference type="EC" id="2.7.7.1" evidence="8"/>
<reference evidence="8 9" key="1">
    <citation type="submission" date="2017-12" db="EMBL/GenBank/DDBJ databases">
        <title>The genome sequence of Caulobacter flavus CGMCC1 15093.</title>
        <authorList>
            <person name="Gao J."/>
            <person name="Mao X."/>
            <person name="Sun J."/>
        </authorList>
    </citation>
    <scope>NUCLEOTIDE SEQUENCE [LARGE SCALE GENOMIC DNA]</scope>
    <source>
        <strain evidence="8 9">CGMCC1 15093</strain>
    </source>
</reference>
<keyword evidence="10" id="KW-1185">Reference proteome</keyword>
<evidence type="ECO:0000313" key="8">
    <source>
        <dbReference type="EMBL" id="PLR07840.1"/>
    </source>
</evidence>
<keyword evidence="3 8" id="KW-0548">Nucleotidyltransferase</keyword>
<dbReference type="InterPro" id="IPR004821">
    <property type="entry name" value="Cyt_trans-like"/>
</dbReference>
<evidence type="ECO:0000256" key="5">
    <source>
        <dbReference type="RuleBase" id="RU003476"/>
    </source>
</evidence>
<dbReference type="Gene3D" id="3.90.79.10">
    <property type="entry name" value="Nucleoside Triphosphate Pyrophosphohydrolase"/>
    <property type="match status" value="1"/>
</dbReference>
<comment type="similarity">
    <text evidence="5">Belongs to the Nudix hydrolase family.</text>
</comment>
<dbReference type="PANTHER" id="PTHR21342:SF0">
    <property type="entry name" value="BIFUNCTIONAL NMN ADENYLYLTRANSFERASE_NUDIX HYDROLASE"/>
    <property type="match status" value="1"/>
</dbReference>
<dbReference type="InterPro" id="IPR000086">
    <property type="entry name" value="NUDIX_hydrolase_dom"/>
</dbReference>
<accession>A0A2N5CN21</accession>
<evidence type="ECO:0000313" key="7">
    <source>
        <dbReference type="EMBL" id="AYV46604.1"/>
    </source>
</evidence>
<dbReference type="PROSITE" id="PS00893">
    <property type="entry name" value="NUDIX_BOX"/>
    <property type="match status" value="1"/>
</dbReference>
<dbReference type="EMBL" id="CP026100">
    <property type="protein sequence ID" value="AYV46604.1"/>
    <property type="molecule type" value="Genomic_DNA"/>
</dbReference>
<dbReference type="NCBIfam" id="NF003786">
    <property type="entry name" value="PRK05379.1-2"/>
    <property type="match status" value="1"/>
</dbReference>
<dbReference type="GO" id="GO:0000309">
    <property type="term" value="F:nicotinamide-nucleotide adenylyltransferase activity"/>
    <property type="evidence" value="ECO:0007669"/>
    <property type="project" value="UniProtKB-EC"/>
</dbReference>
<comment type="cofactor">
    <cofactor evidence="1">
        <name>Mg(2+)</name>
        <dbReference type="ChEBI" id="CHEBI:18420"/>
    </cofactor>
</comment>
<dbReference type="SUPFAM" id="SSF52374">
    <property type="entry name" value="Nucleotidylyl transferase"/>
    <property type="match status" value="1"/>
</dbReference>
<evidence type="ECO:0000313" key="10">
    <source>
        <dbReference type="Proteomes" id="UP000281192"/>
    </source>
</evidence>
<evidence type="ECO:0000256" key="2">
    <source>
        <dbReference type="ARBA" id="ARBA00022679"/>
    </source>
</evidence>
<dbReference type="SUPFAM" id="SSF55811">
    <property type="entry name" value="Nudix"/>
    <property type="match status" value="1"/>
</dbReference>
<evidence type="ECO:0000313" key="9">
    <source>
        <dbReference type="Proteomes" id="UP000234483"/>
    </source>
</evidence>
<dbReference type="Pfam" id="PF01467">
    <property type="entry name" value="CTP_transf_like"/>
    <property type="match status" value="1"/>
</dbReference>
<dbReference type="PRINTS" id="PR00502">
    <property type="entry name" value="NUDIXFAMILY"/>
</dbReference>
<organism evidence="8 9">
    <name type="scientific">Caulobacter flavus</name>
    <dbReference type="NCBI Taxonomy" id="1679497"/>
    <lineage>
        <taxon>Bacteria</taxon>
        <taxon>Pseudomonadati</taxon>
        <taxon>Pseudomonadota</taxon>
        <taxon>Alphaproteobacteria</taxon>
        <taxon>Caulobacterales</taxon>
        <taxon>Caulobacteraceae</taxon>
        <taxon>Caulobacter</taxon>
    </lineage>
</organism>
<protein>
    <submittedName>
        <fullName evidence="8">ADP-ribose pyrophosphatase</fullName>
        <ecNumber evidence="8">2.7.7.1</ecNumber>
        <ecNumber evidence="8">3.6.1.-</ecNumber>
    </submittedName>
</protein>
<proteinExistence type="inferred from homology"/>
<reference evidence="7 10" key="2">
    <citation type="submission" date="2018-01" db="EMBL/GenBank/DDBJ databases">
        <title>Complete genome sequence of Caulobacter flavus RHGG3.</title>
        <authorList>
            <person name="Yang E."/>
        </authorList>
    </citation>
    <scope>NUCLEOTIDE SEQUENCE [LARGE SCALE GENOMIC DNA]</scope>
    <source>
        <strain evidence="7 10">RHGG3</strain>
    </source>
</reference>
<dbReference type="CDD" id="cd18873">
    <property type="entry name" value="NUDIX_NadM_like"/>
    <property type="match status" value="1"/>
</dbReference>
<dbReference type="Pfam" id="PF00293">
    <property type="entry name" value="NUDIX"/>
    <property type="match status" value="1"/>
</dbReference>
<dbReference type="InterPro" id="IPR015797">
    <property type="entry name" value="NUDIX_hydrolase-like_dom_sf"/>
</dbReference>
<keyword evidence="2 8" id="KW-0808">Transferase</keyword>
<dbReference type="Gene3D" id="3.40.50.620">
    <property type="entry name" value="HUPs"/>
    <property type="match status" value="1"/>
</dbReference>